<gene>
    <name evidence="2" type="ORF">A0H81_08314</name>
</gene>
<organism evidence="2 3">
    <name type="scientific">Grifola frondosa</name>
    <name type="common">Maitake</name>
    <name type="synonym">Polyporus frondosus</name>
    <dbReference type="NCBI Taxonomy" id="5627"/>
    <lineage>
        <taxon>Eukaryota</taxon>
        <taxon>Fungi</taxon>
        <taxon>Dikarya</taxon>
        <taxon>Basidiomycota</taxon>
        <taxon>Agaricomycotina</taxon>
        <taxon>Agaricomycetes</taxon>
        <taxon>Polyporales</taxon>
        <taxon>Grifolaceae</taxon>
        <taxon>Grifola</taxon>
    </lineage>
</organism>
<proteinExistence type="predicted"/>
<sequence>MFARPPTPPLRIAPALGKTVDHPMRSFRSRNQRPRARNSLTGSTSSIQYSRLPIAIAARTRTDTSAAHFLFSDADGATFIAQAAHWFD</sequence>
<keyword evidence="3" id="KW-1185">Reference proteome</keyword>
<dbReference type="Proteomes" id="UP000092993">
    <property type="component" value="Unassembled WGS sequence"/>
</dbReference>
<evidence type="ECO:0000256" key="1">
    <source>
        <dbReference type="SAM" id="MobiDB-lite"/>
    </source>
</evidence>
<evidence type="ECO:0000313" key="3">
    <source>
        <dbReference type="Proteomes" id="UP000092993"/>
    </source>
</evidence>
<feature type="compositionally biased region" description="Basic residues" evidence="1">
    <location>
        <begin position="25"/>
        <end position="36"/>
    </location>
</feature>
<dbReference type="EMBL" id="LUGG01000011">
    <property type="protein sequence ID" value="OBZ71384.1"/>
    <property type="molecule type" value="Genomic_DNA"/>
</dbReference>
<feature type="region of interest" description="Disordered" evidence="1">
    <location>
        <begin position="1"/>
        <end position="44"/>
    </location>
</feature>
<dbReference type="AlphaFoldDB" id="A0A1C7M8M1"/>
<comment type="caution">
    <text evidence="2">The sequence shown here is derived from an EMBL/GenBank/DDBJ whole genome shotgun (WGS) entry which is preliminary data.</text>
</comment>
<name>A0A1C7M8M1_GRIFR</name>
<feature type="compositionally biased region" description="Pro residues" evidence="1">
    <location>
        <begin position="1"/>
        <end position="11"/>
    </location>
</feature>
<reference evidence="2 3" key="1">
    <citation type="submission" date="2016-03" db="EMBL/GenBank/DDBJ databases">
        <title>Whole genome sequencing of Grifola frondosa 9006-11.</title>
        <authorList>
            <person name="Min B."/>
            <person name="Park H."/>
            <person name="Kim J.-G."/>
            <person name="Cho H."/>
            <person name="Oh Y.-L."/>
            <person name="Kong W.-S."/>
            <person name="Choi I.-G."/>
        </authorList>
    </citation>
    <scope>NUCLEOTIDE SEQUENCE [LARGE SCALE GENOMIC DNA]</scope>
    <source>
        <strain evidence="2 3">9006-11</strain>
    </source>
</reference>
<accession>A0A1C7M8M1</accession>
<protein>
    <submittedName>
        <fullName evidence="2">Uncharacterized protein</fullName>
    </submittedName>
</protein>
<evidence type="ECO:0000313" key="2">
    <source>
        <dbReference type="EMBL" id="OBZ71384.1"/>
    </source>
</evidence>